<keyword evidence="1" id="KW-0812">Transmembrane</keyword>
<feature type="transmembrane region" description="Helical" evidence="1">
    <location>
        <begin position="48"/>
        <end position="69"/>
    </location>
</feature>
<dbReference type="Proteomes" id="UP001529423">
    <property type="component" value="Unassembled WGS sequence"/>
</dbReference>
<dbReference type="EMBL" id="JAUDEO010000010">
    <property type="protein sequence ID" value="MDM8333499.1"/>
    <property type="molecule type" value="Genomic_DNA"/>
</dbReference>
<organism evidence="2 3">
    <name type="scientific">Limosilactobacillus panis</name>
    <dbReference type="NCBI Taxonomy" id="47493"/>
    <lineage>
        <taxon>Bacteria</taxon>
        <taxon>Bacillati</taxon>
        <taxon>Bacillota</taxon>
        <taxon>Bacilli</taxon>
        <taxon>Lactobacillales</taxon>
        <taxon>Lactobacillaceae</taxon>
        <taxon>Limosilactobacillus</taxon>
    </lineage>
</organism>
<proteinExistence type="predicted"/>
<dbReference type="RefSeq" id="WP_289559362.1">
    <property type="nucleotide sequence ID" value="NZ_JAUDEO010000010.1"/>
</dbReference>
<reference evidence="3" key="2">
    <citation type="submission" date="2023-06" db="EMBL/GenBank/DDBJ databases">
        <title>Identification and characterization of horizontal gene transfer across gut microbiota members of farm animals based on homology search.</title>
        <authorList>
            <person name="Zeman M."/>
            <person name="Kubasova T."/>
            <person name="Jahodarova E."/>
            <person name="Nykrynova M."/>
            <person name="Rychlik I."/>
        </authorList>
    </citation>
    <scope>NUCLEOTIDE SEQUENCE [LARGE SCALE GENOMIC DNA]</scope>
    <source>
        <strain evidence="3">105_WCHN</strain>
    </source>
</reference>
<evidence type="ECO:0008006" key="4">
    <source>
        <dbReference type="Google" id="ProtNLM"/>
    </source>
</evidence>
<name>A0ABT7VL78_9LACO</name>
<evidence type="ECO:0000313" key="2">
    <source>
        <dbReference type="EMBL" id="MDM8333499.1"/>
    </source>
</evidence>
<accession>A0ABT7VL78</accession>
<gene>
    <name evidence="2" type="ORF">QUW46_02750</name>
</gene>
<protein>
    <recommendedName>
        <fullName evidence="4">Zinc ribbon domain-containing protein</fullName>
    </recommendedName>
</protein>
<keyword evidence="3" id="KW-1185">Reference proteome</keyword>
<sequence>MLALVCPTCGKVSPIGTKECPVCHTPLKQVQQQVVSITRHDKPQHRRLITVVAIAFVTLSMILTGYYLVATRQVQPLERITGYYKIEMSYFDHHHRPLYTDYYIINQTSKRPDAYHLPIAYLGRGAVGKKQVKGISISVMRKAYERSRQRGQLVMKKYQTVLTCPEKVDISATRRKVFGNNLELFLPSEGYFPVRVNDRPAVCYIKMRVIISTMG</sequence>
<reference evidence="2 3" key="3">
    <citation type="submission" date="2023-06" db="EMBL/GenBank/DDBJ databases">
        <authorList>
            <person name="Zeman M."/>
            <person name="Kubasova T."/>
            <person name="Jahodarova E."/>
            <person name="Nykrynova M."/>
            <person name="Rychlik I."/>
        </authorList>
    </citation>
    <scope>NUCLEOTIDE SEQUENCE [LARGE SCALE GENOMIC DNA]</scope>
    <source>
        <strain evidence="2 3">105_WCHN</strain>
    </source>
</reference>
<reference evidence="2 3" key="1">
    <citation type="submission" date="2023-06" db="EMBL/GenBank/DDBJ databases">
        <title>Identification and characterization of horizontal gene transfer across gut microbiota members of farm animals based on homology search.</title>
        <authorList>
            <person name="Schwarzerova J."/>
            <person name="Nykrynova M."/>
            <person name="Jureckova K."/>
            <person name="Cejkova D."/>
            <person name="Rychlik I."/>
        </authorList>
    </citation>
    <scope>NUCLEOTIDE SEQUENCE [LARGE SCALE GENOMIC DNA]</scope>
    <source>
        <strain evidence="2 3">105_WCHN</strain>
    </source>
</reference>
<evidence type="ECO:0000256" key="1">
    <source>
        <dbReference type="SAM" id="Phobius"/>
    </source>
</evidence>
<keyword evidence="1" id="KW-0472">Membrane</keyword>
<evidence type="ECO:0000313" key="3">
    <source>
        <dbReference type="Proteomes" id="UP001529423"/>
    </source>
</evidence>
<keyword evidence="1" id="KW-1133">Transmembrane helix</keyword>
<comment type="caution">
    <text evidence="2">The sequence shown here is derived from an EMBL/GenBank/DDBJ whole genome shotgun (WGS) entry which is preliminary data.</text>
</comment>